<comment type="caution">
    <text evidence="1">The sequence shown here is derived from an EMBL/GenBank/DDBJ whole genome shotgun (WGS) entry which is preliminary data.</text>
</comment>
<evidence type="ECO:0008006" key="3">
    <source>
        <dbReference type="Google" id="ProtNLM"/>
    </source>
</evidence>
<organism evidence="1 2">
    <name type="scientific">Chitinophaga chungangae</name>
    <dbReference type="NCBI Taxonomy" id="2821488"/>
    <lineage>
        <taxon>Bacteria</taxon>
        <taxon>Pseudomonadati</taxon>
        <taxon>Bacteroidota</taxon>
        <taxon>Chitinophagia</taxon>
        <taxon>Chitinophagales</taxon>
        <taxon>Chitinophagaceae</taxon>
        <taxon>Chitinophaga</taxon>
    </lineage>
</organism>
<dbReference type="RefSeq" id="WP_209146700.1">
    <property type="nucleotide sequence ID" value="NZ_JAGHKP010000003.1"/>
</dbReference>
<evidence type="ECO:0000313" key="2">
    <source>
        <dbReference type="Proteomes" id="UP000679126"/>
    </source>
</evidence>
<gene>
    <name evidence="1" type="ORF">J7I43_15645</name>
</gene>
<sequence>MIPDIRQAFNQQFTPSRYADLLAGLTVETGVTPAFRVAETPVFVPKKLEEQLLAAGEEVIKTVRRPDLLELTEAAIPKGYLVPKENHHPQFIIVDFAVTRNEAGELVPQLIELQGFPSLFGFQEMLARQYRQYMPVPETFCTFGPGLDRAGYVDLLRRCILGTHHPSNVILLEVLPRRQKTLIDFVCTEMLLGIPVVCVTDLVQESKKLYYLKNGEKVRVQRIYNRMIFEDLATYKDELGTIVNFQHELEVEWATHPNWYYRVSKFLLPFIHGPFAPKAWFLHELPVLPQDLENYVLKPLFSFAGQGVIIDPTPAHVEKIEDPENWILQQKVEYAAAIETPTGSAKCEIRLMYCWPDDAPAPVLAQNLARLSKGKMIGVNYNRDLDWVGGSSCFFEP</sequence>
<proteinExistence type="predicted"/>
<accession>A0ABS3YG45</accession>
<dbReference type="Proteomes" id="UP000679126">
    <property type="component" value="Unassembled WGS sequence"/>
</dbReference>
<dbReference type="SUPFAM" id="SSF56059">
    <property type="entry name" value="Glutathione synthetase ATP-binding domain-like"/>
    <property type="match status" value="1"/>
</dbReference>
<keyword evidence="2" id="KW-1185">Reference proteome</keyword>
<evidence type="ECO:0000313" key="1">
    <source>
        <dbReference type="EMBL" id="MBO9153662.1"/>
    </source>
</evidence>
<reference evidence="2" key="1">
    <citation type="submission" date="2021-03" db="EMBL/GenBank/DDBJ databases">
        <title>Assistant Professor.</title>
        <authorList>
            <person name="Huq M.A."/>
        </authorList>
    </citation>
    <scope>NUCLEOTIDE SEQUENCE [LARGE SCALE GENOMIC DNA]</scope>
    <source>
        <strain evidence="2">MAH-28</strain>
    </source>
</reference>
<dbReference type="EMBL" id="JAGHKP010000003">
    <property type="protein sequence ID" value="MBO9153662.1"/>
    <property type="molecule type" value="Genomic_DNA"/>
</dbReference>
<name>A0ABS3YG45_9BACT</name>
<protein>
    <recommendedName>
        <fullName evidence="3">Circularly permuted type 2 ATP-grasp protein</fullName>
    </recommendedName>
</protein>